<organism evidence="1">
    <name type="scientific">viral metagenome</name>
    <dbReference type="NCBI Taxonomy" id="1070528"/>
    <lineage>
        <taxon>unclassified sequences</taxon>
        <taxon>metagenomes</taxon>
        <taxon>organismal metagenomes</taxon>
    </lineage>
</organism>
<dbReference type="EMBL" id="MT142469">
    <property type="protein sequence ID" value="QJA81784.1"/>
    <property type="molecule type" value="Genomic_DNA"/>
</dbReference>
<sequence>MKMATLEPSIPIREVLSNITMTVHITGLVKGKFQLWIATKLIKLAARILNFDIEVQ</sequence>
<accession>A0A6M3KJG6</accession>
<evidence type="ECO:0000313" key="1">
    <source>
        <dbReference type="EMBL" id="QJA81784.1"/>
    </source>
</evidence>
<reference evidence="1" key="1">
    <citation type="submission" date="2020-03" db="EMBL/GenBank/DDBJ databases">
        <title>The deep terrestrial virosphere.</title>
        <authorList>
            <person name="Holmfeldt K."/>
            <person name="Nilsson E."/>
            <person name="Simone D."/>
            <person name="Lopez-Fernandez M."/>
            <person name="Wu X."/>
            <person name="de Brujin I."/>
            <person name="Lundin D."/>
            <person name="Andersson A."/>
            <person name="Bertilsson S."/>
            <person name="Dopson M."/>
        </authorList>
    </citation>
    <scope>NUCLEOTIDE SEQUENCE</scope>
    <source>
        <strain evidence="1">MM415A00493</strain>
    </source>
</reference>
<gene>
    <name evidence="1" type="ORF">MM415A00493_0028</name>
</gene>
<name>A0A6M3KJG6_9ZZZZ</name>
<dbReference type="AlphaFoldDB" id="A0A6M3KJG6"/>
<protein>
    <submittedName>
        <fullName evidence="1">Uncharacterized protein</fullName>
    </submittedName>
</protein>
<proteinExistence type="predicted"/>